<dbReference type="EMBL" id="JBEPMC010000002">
    <property type="protein sequence ID" value="MET3578092.1"/>
    <property type="molecule type" value="Genomic_DNA"/>
</dbReference>
<evidence type="ECO:0000256" key="4">
    <source>
        <dbReference type="ARBA" id="ARBA00022989"/>
    </source>
</evidence>
<dbReference type="Pfam" id="PF01810">
    <property type="entry name" value="LysE"/>
    <property type="match status" value="1"/>
</dbReference>
<evidence type="ECO:0000256" key="2">
    <source>
        <dbReference type="ARBA" id="ARBA00022475"/>
    </source>
</evidence>
<comment type="subcellular location">
    <subcellularLocation>
        <location evidence="1">Cell membrane</location>
        <topology evidence="1">Multi-pass membrane protein</topology>
    </subcellularLocation>
</comment>
<keyword evidence="5 6" id="KW-0472">Membrane</keyword>
<evidence type="ECO:0000256" key="5">
    <source>
        <dbReference type="ARBA" id="ARBA00023136"/>
    </source>
</evidence>
<name>A0ABV2GJ83_9HYPH</name>
<feature type="transmembrane region" description="Helical" evidence="6">
    <location>
        <begin position="45"/>
        <end position="67"/>
    </location>
</feature>
<proteinExistence type="predicted"/>
<dbReference type="PANTHER" id="PTHR30086">
    <property type="entry name" value="ARGININE EXPORTER PROTEIN ARGO"/>
    <property type="match status" value="1"/>
</dbReference>
<dbReference type="RefSeq" id="WP_354488630.1">
    <property type="nucleotide sequence ID" value="NZ_JBEPMC010000002.1"/>
</dbReference>
<dbReference type="PANTHER" id="PTHR30086:SF20">
    <property type="entry name" value="ARGININE EXPORTER PROTEIN ARGO-RELATED"/>
    <property type="match status" value="1"/>
</dbReference>
<evidence type="ECO:0000313" key="8">
    <source>
        <dbReference type="Proteomes" id="UP001549204"/>
    </source>
</evidence>
<gene>
    <name evidence="7" type="ORF">ABID19_001109</name>
</gene>
<accession>A0ABV2GJ83</accession>
<feature type="transmembrane region" description="Helical" evidence="6">
    <location>
        <begin position="147"/>
        <end position="172"/>
    </location>
</feature>
<feature type="transmembrane region" description="Helical" evidence="6">
    <location>
        <begin position="112"/>
        <end position="141"/>
    </location>
</feature>
<dbReference type="Proteomes" id="UP001549204">
    <property type="component" value="Unassembled WGS sequence"/>
</dbReference>
<evidence type="ECO:0000256" key="6">
    <source>
        <dbReference type="SAM" id="Phobius"/>
    </source>
</evidence>
<keyword evidence="3 6" id="KW-0812">Transmembrane</keyword>
<feature type="transmembrane region" description="Helical" evidence="6">
    <location>
        <begin position="73"/>
        <end position="91"/>
    </location>
</feature>
<evidence type="ECO:0000256" key="1">
    <source>
        <dbReference type="ARBA" id="ARBA00004651"/>
    </source>
</evidence>
<evidence type="ECO:0000256" key="3">
    <source>
        <dbReference type="ARBA" id="ARBA00022692"/>
    </source>
</evidence>
<comment type="caution">
    <text evidence="7">The sequence shown here is derived from an EMBL/GenBank/DDBJ whole genome shotgun (WGS) entry which is preliminary data.</text>
</comment>
<protein>
    <submittedName>
        <fullName evidence="7">Threonine/homoserine/homoserine lactone efflux protein</fullName>
    </submittedName>
</protein>
<keyword evidence="4 6" id="KW-1133">Transmembrane helix</keyword>
<organism evidence="7 8">
    <name type="scientific">Mesorhizobium robiniae</name>
    <dbReference type="NCBI Taxonomy" id="559315"/>
    <lineage>
        <taxon>Bacteria</taxon>
        <taxon>Pseudomonadati</taxon>
        <taxon>Pseudomonadota</taxon>
        <taxon>Alphaproteobacteria</taxon>
        <taxon>Hyphomicrobiales</taxon>
        <taxon>Phyllobacteriaceae</taxon>
        <taxon>Mesorhizobium</taxon>
    </lineage>
</organism>
<dbReference type="InterPro" id="IPR001123">
    <property type="entry name" value="LeuE-type"/>
</dbReference>
<feature type="transmembrane region" description="Helical" evidence="6">
    <location>
        <begin position="184"/>
        <end position="205"/>
    </location>
</feature>
<evidence type="ECO:0000313" key="7">
    <source>
        <dbReference type="EMBL" id="MET3578092.1"/>
    </source>
</evidence>
<reference evidence="7 8" key="1">
    <citation type="submission" date="2024-06" db="EMBL/GenBank/DDBJ databases">
        <title>Genomic Encyclopedia of Type Strains, Phase IV (KMG-IV): sequencing the most valuable type-strain genomes for metagenomic binning, comparative biology and taxonomic classification.</title>
        <authorList>
            <person name="Goeker M."/>
        </authorList>
    </citation>
    <scope>NUCLEOTIDE SEQUENCE [LARGE SCALE GENOMIC DNA]</scope>
    <source>
        <strain evidence="7 8">DSM 100022</strain>
    </source>
</reference>
<keyword evidence="2" id="KW-1003">Cell membrane</keyword>
<feature type="transmembrane region" description="Helical" evidence="6">
    <location>
        <begin position="12"/>
        <end position="33"/>
    </location>
</feature>
<sequence>MSSSLLLSTAMLQFLAAYTVITITPGPIGLATGSLASLHGFGRTIPLLAGIGAGTAVLAVLVAFGAVHLAASLSMPTVKIAGAAVLGWMALRIARTAPPATDETPHKRQAGLFAGGFLISFLSPEAATFFAVAFMGLMLPIQNPSEMLLVAAVVAIFDIGWYGFLAIVLSRPAVRAAAMRRHRVICRVAGAVLAILAVVTALSAFQST</sequence>
<keyword evidence="8" id="KW-1185">Reference proteome</keyword>